<dbReference type="InterPro" id="IPR005019">
    <property type="entry name" value="Adenine_glyco"/>
</dbReference>
<dbReference type="GO" id="GO:0006284">
    <property type="term" value="P:base-excision repair"/>
    <property type="evidence" value="ECO:0007669"/>
    <property type="project" value="InterPro"/>
</dbReference>
<dbReference type="NCBIfam" id="TIGR00624">
    <property type="entry name" value="tag"/>
    <property type="match status" value="1"/>
</dbReference>
<keyword evidence="1 6" id="KW-0479">Metal-binding</keyword>
<keyword evidence="5" id="KW-0234">DNA repair</keyword>
<evidence type="ECO:0000256" key="4">
    <source>
        <dbReference type="ARBA" id="ARBA00022833"/>
    </source>
</evidence>
<protein>
    <submittedName>
        <fullName evidence="7">Uncharacterized protein</fullName>
    </submittedName>
</protein>
<feature type="binding site" evidence="6">
    <location>
        <position position="193"/>
    </location>
    <ligand>
        <name>Zn(2+)</name>
        <dbReference type="ChEBI" id="CHEBI:29105"/>
    </ligand>
</feature>
<keyword evidence="3" id="KW-0378">Hydrolase</keyword>
<dbReference type="GO" id="GO:0046872">
    <property type="term" value="F:metal ion binding"/>
    <property type="evidence" value="ECO:0007669"/>
    <property type="project" value="UniProtKB-KW"/>
</dbReference>
<dbReference type="InterPro" id="IPR011257">
    <property type="entry name" value="DNA_glycosylase"/>
</dbReference>
<dbReference type="FunFam" id="1.10.340.30:FF:000009">
    <property type="entry name" value="DNA-3-methyladenine glycosylase I"/>
    <property type="match status" value="1"/>
</dbReference>
<dbReference type="OrthoDB" id="3941538at2759"/>
<accession>A0A7R8WTZ9</accession>
<evidence type="ECO:0000256" key="1">
    <source>
        <dbReference type="ARBA" id="ARBA00022723"/>
    </source>
</evidence>
<feature type="binding site" evidence="6">
    <location>
        <position position="189"/>
    </location>
    <ligand>
        <name>Zn(2+)</name>
        <dbReference type="ChEBI" id="CHEBI:29105"/>
    </ligand>
</feature>
<organism evidence="7">
    <name type="scientific">Cyprideis torosa</name>
    <dbReference type="NCBI Taxonomy" id="163714"/>
    <lineage>
        <taxon>Eukaryota</taxon>
        <taxon>Metazoa</taxon>
        <taxon>Ecdysozoa</taxon>
        <taxon>Arthropoda</taxon>
        <taxon>Crustacea</taxon>
        <taxon>Oligostraca</taxon>
        <taxon>Ostracoda</taxon>
        <taxon>Podocopa</taxon>
        <taxon>Podocopida</taxon>
        <taxon>Cytherocopina</taxon>
        <taxon>Cytheroidea</taxon>
        <taxon>Cytherideidae</taxon>
        <taxon>Cyprideis</taxon>
    </lineage>
</organism>
<dbReference type="EMBL" id="OB685862">
    <property type="protein sequence ID" value="CAD7237221.1"/>
    <property type="molecule type" value="Genomic_DNA"/>
</dbReference>
<evidence type="ECO:0000256" key="2">
    <source>
        <dbReference type="ARBA" id="ARBA00022763"/>
    </source>
</evidence>
<dbReference type="PANTHER" id="PTHR30037:SF4">
    <property type="entry name" value="DNA-3-METHYLADENINE GLYCOSYLASE I"/>
    <property type="match status" value="1"/>
</dbReference>
<gene>
    <name evidence="7" type="ORF">CTOB1V02_LOCUS15036</name>
</gene>
<dbReference type="GO" id="GO:0008725">
    <property type="term" value="F:DNA-3-methyladenine glycosylase activity"/>
    <property type="evidence" value="ECO:0007669"/>
    <property type="project" value="InterPro"/>
</dbReference>
<evidence type="ECO:0000256" key="6">
    <source>
        <dbReference type="PIRSR" id="PIRSR605019-1"/>
    </source>
</evidence>
<sequence>MNDNPMVIGHDDGLSRCWWCGTTNPLYVRYHDEEWGRPVHDDRKHFEMITLEGAQAGLSWETILNKREGYREAFAGFDPERVAAFTEADIERLVTNPAIVRHRQKIASVVNNARAFLAIQGESGSFDAFVWDFVGGKPIVNHWHDRAQIPAQTAESVALSKALRKRGFGFVGPTTMYAYLQAAGLVDDHLPGCFRHEARQA</sequence>
<dbReference type="Pfam" id="PF03352">
    <property type="entry name" value="Adenine_glyco"/>
    <property type="match status" value="1"/>
</dbReference>
<dbReference type="PANTHER" id="PTHR30037">
    <property type="entry name" value="DNA-3-METHYLADENINE GLYCOSYLASE 1"/>
    <property type="match status" value="1"/>
</dbReference>
<keyword evidence="2" id="KW-0227">DNA damage</keyword>
<feature type="binding site" evidence="6">
    <location>
        <position position="17"/>
    </location>
    <ligand>
        <name>Zn(2+)</name>
        <dbReference type="ChEBI" id="CHEBI:29105"/>
    </ligand>
</feature>
<evidence type="ECO:0000256" key="3">
    <source>
        <dbReference type="ARBA" id="ARBA00022801"/>
    </source>
</evidence>
<dbReference type="InterPro" id="IPR004597">
    <property type="entry name" value="Tag"/>
</dbReference>
<dbReference type="SUPFAM" id="SSF48150">
    <property type="entry name" value="DNA-glycosylase"/>
    <property type="match status" value="1"/>
</dbReference>
<dbReference type="AlphaFoldDB" id="A0A7R8WTZ9"/>
<dbReference type="InterPro" id="IPR052891">
    <property type="entry name" value="DNA-3mA_glycosylase"/>
</dbReference>
<evidence type="ECO:0000256" key="5">
    <source>
        <dbReference type="ARBA" id="ARBA00023204"/>
    </source>
</evidence>
<reference evidence="7" key="1">
    <citation type="submission" date="2020-11" db="EMBL/GenBank/DDBJ databases">
        <authorList>
            <person name="Tran Van P."/>
        </authorList>
    </citation>
    <scope>NUCLEOTIDE SEQUENCE</scope>
</reference>
<evidence type="ECO:0000313" key="7">
    <source>
        <dbReference type="EMBL" id="CAD7237221.1"/>
    </source>
</evidence>
<name>A0A7R8WTZ9_9CRUS</name>
<proteinExistence type="predicted"/>
<keyword evidence="4 6" id="KW-0862">Zinc</keyword>
<feature type="binding site" evidence="6">
    <location>
        <position position="31"/>
    </location>
    <ligand>
        <name>Zn(2+)</name>
        <dbReference type="ChEBI" id="CHEBI:29105"/>
    </ligand>
</feature>
<dbReference type="Gene3D" id="1.10.340.30">
    <property type="entry name" value="Hypothetical protein, domain 2"/>
    <property type="match status" value="1"/>
</dbReference>